<evidence type="ECO:0000256" key="1">
    <source>
        <dbReference type="SAM" id="MobiDB-lite"/>
    </source>
</evidence>
<feature type="compositionally biased region" description="Low complexity" evidence="1">
    <location>
        <begin position="13"/>
        <end position="24"/>
    </location>
</feature>
<evidence type="ECO:0000313" key="3">
    <source>
        <dbReference type="Proteomes" id="UP001152622"/>
    </source>
</evidence>
<evidence type="ECO:0000313" key="2">
    <source>
        <dbReference type="EMBL" id="KAJ8351389.1"/>
    </source>
</evidence>
<comment type="caution">
    <text evidence="2">The sequence shown here is derived from an EMBL/GenBank/DDBJ whole genome shotgun (WGS) entry which is preliminary data.</text>
</comment>
<protein>
    <submittedName>
        <fullName evidence="2">Uncharacterized protein</fullName>
    </submittedName>
</protein>
<reference evidence="2" key="1">
    <citation type="journal article" date="2023" name="Science">
        <title>Genome structures resolve the early diversification of teleost fishes.</title>
        <authorList>
            <person name="Parey E."/>
            <person name="Louis A."/>
            <person name="Montfort J."/>
            <person name="Bouchez O."/>
            <person name="Roques C."/>
            <person name="Iampietro C."/>
            <person name="Lluch J."/>
            <person name="Castinel A."/>
            <person name="Donnadieu C."/>
            <person name="Desvignes T."/>
            <person name="Floi Bucao C."/>
            <person name="Jouanno E."/>
            <person name="Wen M."/>
            <person name="Mejri S."/>
            <person name="Dirks R."/>
            <person name="Jansen H."/>
            <person name="Henkel C."/>
            <person name="Chen W.J."/>
            <person name="Zahm M."/>
            <person name="Cabau C."/>
            <person name="Klopp C."/>
            <person name="Thompson A.W."/>
            <person name="Robinson-Rechavi M."/>
            <person name="Braasch I."/>
            <person name="Lecointre G."/>
            <person name="Bobe J."/>
            <person name="Postlethwait J.H."/>
            <person name="Berthelot C."/>
            <person name="Roest Crollius H."/>
            <person name="Guiguen Y."/>
        </authorList>
    </citation>
    <scope>NUCLEOTIDE SEQUENCE</scope>
    <source>
        <strain evidence="2">WJC10195</strain>
    </source>
</reference>
<feature type="region of interest" description="Disordered" evidence="1">
    <location>
        <begin position="13"/>
        <end position="40"/>
    </location>
</feature>
<name>A0A9Q1F5L5_SYNKA</name>
<sequence>MKRWLTLPATQISTSPWTTTSSSSRHAWPTPPTTPVWPKTLWRAGKAPLPQSLFT</sequence>
<dbReference type="EMBL" id="JAINUF010000008">
    <property type="protein sequence ID" value="KAJ8351389.1"/>
    <property type="molecule type" value="Genomic_DNA"/>
</dbReference>
<accession>A0A9Q1F5L5</accession>
<dbReference type="Proteomes" id="UP001152622">
    <property type="component" value="Chromosome 8"/>
</dbReference>
<gene>
    <name evidence="2" type="ORF">SKAU_G00228650</name>
</gene>
<proteinExistence type="predicted"/>
<keyword evidence="3" id="KW-1185">Reference proteome</keyword>
<feature type="non-terminal residue" evidence="2">
    <location>
        <position position="55"/>
    </location>
</feature>
<organism evidence="2 3">
    <name type="scientific">Synaphobranchus kaupii</name>
    <name type="common">Kaup's arrowtooth eel</name>
    <dbReference type="NCBI Taxonomy" id="118154"/>
    <lineage>
        <taxon>Eukaryota</taxon>
        <taxon>Metazoa</taxon>
        <taxon>Chordata</taxon>
        <taxon>Craniata</taxon>
        <taxon>Vertebrata</taxon>
        <taxon>Euteleostomi</taxon>
        <taxon>Actinopterygii</taxon>
        <taxon>Neopterygii</taxon>
        <taxon>Teleostei</taxon>
        <taxon>Anguilliformes</taxon>
        <taxon>Synaphobranchidae</taxon>
        <taxon>Synaphobranchus</taxon>
    </lineage>
</organism>
<dbReference type="AlphaFoldDB" id="A0A9Q1F5L5"/>